<accession>A0A422NLR1</accession>
<dbReference type="OrthoDB" id="262011at2759"/>
<proteinExistence type="predicted"/>
<sequence>MFRRAVGPQASRILAKTSSSVRCFTNYDHMKYPVDRQAFICILGYFVVMWLIMARKGSMFTKRSEYKKEYFRVWARKLGTGYEWSDAWGPQMDTLWKNVPDRVE</sequence>
<name>A0A422NLR1_TRYRA</name>
<evidence type="ECO:0000256" key="1">
    <source>
        <dbReference type="SAM" id="Phobius"/>
    </source>
</evidence>
<gene>
    <name evidence="2" type="ORF">TraAM80_03989</name>
</gene>
<dbReference type="RefSeq" id="XP_029239178.1">
    <property type="nucleotide sequence ID" value="XM_029380938.1"/>
</dbReference>
<protein>
    <submittedName>
        <fullName evidence="2">Uncharacterized protein</fullName>
    </submittedName>
</protein>
<reference evidence="2 3" key="1">
    <citation type="journal article" date="2018" name="BMC Genomics">
        <title>Genomic comparison of Trypanosoma conorhini and Trypanosoma rangeli to Trypanosoma cruzi strains of high and low virulence.</title>
        <authorList>
            <person name="Bradwell K.R."/>
            <person name="Koparde V.N."/>
            <person name="Matveyev A.V."/>
            <person name="Serrano M.G."/>
            <person name="Alves J.M."/>
            <person name="Parikh H."/>
            <person name="Huang B."/>
            <person name="Lee V."/>
            <person name="Espinosa-Alvarez O."/>
            <person name="Ortiz P.A."/>
            <person name="Costa-Martins A.G."/>
            <person name="Teixeira M.M."/>
            <person name="Buck G.A."/>
        </authorList>
    </citation>
    <scope>NUCLEOTIDE SEQUENCE [LARGE SCALE GENOMIC DNA]</scope>
    <source>
        <strain evidence="2 3">AM80</strain>
    </source>
</reference>
<keyword evidence="3" id="KW-1185">Reference proteome</keyword>
<dbReference type="AlphaFoldDB" id="A0A422NLR1"/>
<keyword evidence="1" id="KW-0812">Transmembrane</keyword>
<keyword evidence="1" id="KW-1133">Transmembrane helix</keyword>
<dbReference type="OMA" id="GYFAVMW"/>
<evidence type="ECO:0000313" key="3">
    <source>
        <dbReference type="Proteomes" id="UP000283634"/>
    </source>
</evidence>
<keyword evidence="1" id="KW-0472">Membrane</keyword>
<feature type="transmembrane region" description="Helical" evidence="1">
    <location>
        <begin position="37"/>
        <end position="54"/>
    </location>
</feature>
<dbReference type="EMBL" id="MKGL01000112">
    <property type="protein sequence ID" value="RNF06299.1"/>
    <property type="molecule type" value="Genomic_DNA"/>
</dbReference>
<evidence type="ECO:0000313" key="2">
    <source>
        <dbReference type="EMBL" id="RNF06299.1"/>
    </source>
</evidence>
<dbReference type="Proteomes" id="UP000283634">
    <property type="component" value="Unassembled WGS sequence"/>
</dbReference>
<dbReference type="GeneID" id="40327922"/>
<organism evidence="2 3">
    <name type="scientific">Trypanosoma rangeli</name>
    <dbReference type="NCBI Taxonomy" id="5698"/>
    <lineage>
        <taxon>Eukaryota</taxon>
        <taxon>Discoba</taxon>
        <taxon>Euglenozoa</taxon>
        <taxon>Kinetoplastea</taxon>
        <taxon>Metakinetoplastina</taxon>
        <taxon>Trypanosomatida</taxon>
        <taxon>Trypanosomatidae</taxon>
        <taxon>Trypanosoma</taxon>
        <taxon>Herpetosoma</taxon>
    </lineage>
</organism>
<comment type="caution">
    <text evidence="2">The sequence shown here is derived from an EMBL/GenBank/DDBJ whole genome shotgun (WGS) entry which is preliminary data.</text>
</comment>